<accession>A0A538TMZ7</accession>
<evidence type="ECO:0000256" key="4">
    <source>
        <dbReference type="PIRSR" id="PIRSR005539-1"/>
    </source>
</evidence>
<evidence type="ECO:0000259" key="6">
    <source>
        <dbReference type="Pfam" id="PF00561"/>
    </source>
</evidence>
<organism evidence="7 8">
    <name type="scientific">Eiseniibacteriota bacterium</name>
    <dbReference type="NCBI Taxonomy" id="2212470"/>
    <lineage>
        <taxon>Bacteria</taxon>
        <taxon>Candidatus Eiseniibacteriota</taxon>
    </lineage>
</organism>
<proteinExistence type="inferred from homology"/>
<feature type="active site" evidence="4">
    <location>
        <position position="298"/>
    </location>
</feature>
<dbReference type="PRINTS" id="PR00793">
    <property type="entry name" value="PROAMNOPTASE"/>
</dbReference>
<protein>
    <submittedName>
        <fullName evidence="7">Alpha/beta fold hydrolase</fullName>
    </submittedName>
</protein>
<dbReference type="Proteomes" id="UP000317691">
    <property type="component" value="Unassembled WGS sequence"/>
</dbReference>
<dbReference type="InterPro" id="IPR000073">
    <property type="entry name" value="AB_hydrolase_1"/>
</dbReference>
<dbReference type="GO" id="GO:0008233">
    <property type="term" value="F:peptidase activity"/>
    <property type="evidence" value="ECO:0007669"/>
    <property type="project" value="InterPro"/>
</dbReference>
<comment type="similarity">
    <text evidence="1 3">Belongs to the peptidase S33 family.</text>
</comment>
<dbReference type="PANTHER" id="PTHR43798">
    <property type="entry name" value="MONOACYLGLYCEROL LIPASE"/>
    <property type="match status" value="1"/>
</dbReference>
<dbReference type="GO" id="GO:0006508">
    <property type="term" value="P:proteolysis"/>
    <property type="evidence" value="ECO:0007669"/>
    <property type="project" value="InterPro"/>
</dbReference>
<keyword evidence="2 3" id="KW-0378">Hydrolase</keyword>
<dbReference type="InterPro" id="IPR005945">
    <property type="entry name" value="Pro_imino_pep"/>
</dbReference>
<dbReference type="Pfam" id="PF00561">
    <property type="entry name" value="Abhydrolase_1"/>
    <property type="match status" value="1"/>
</dbReference>
<reference evidence="7 8" key="1">
    <citation type="journal article" date="2019" name="Nat. Microbiol.">
        <title>Mediterranean grassland soil C-N compound turnover is dependent on rainfall and depth, and is mediated by genomically divergent microorganisms.</title>
        <authorList>
            <person name="Diamond S."/>
            <person name="Andeer P.F."/>
            <person name="Li Z."/>
            <person name="Crits-Christoph A."/>
            <person name="Burstein D."/>
            <person name="Anantharaman K."/>
            <person name="Lane K.R."/>
            <person name="Thomas B.C."/>
            <person name="Pan C."/>
            <person name="Northen T.R."/>
            <person name="Banfield J.F."/>
        </authorList>
    </citation>
    <scope>NUCLEOTIDE SEQUENCE [LARGE SCALE GENOMIC DNA]</scope>
    <source>
        <strain evidence="7">WS_9</strain>
    </source>
</reference>
<sequence>MSRRIQRFLFAGGVAILAAAPHPAPAAAARPSAALPTAAAPAPSPQLGYPISEGYVETNGVWIYYKAIGRGQPLVVLHGGPGASHDYLLPHLVPLARQNRLVFIDERGSGRSPALEDPSGYTIEKMADDVEAVRLALRLGRINLLGHSYGGALAQAYALKYQQNLAHLILCSTFSSTKAMNQVFVRMKEQMAPELRARIDSLERAGLYGRGKIFERERYPADYMAASWGEAYFPYLYRKRPDRNFDPLMNGVMSWDLYRTMWGSHGEFVIDGNLVSVEYDDRLGTISVPTLIMAGDHDECDPALSRKMQELIPGSKLVILPESGHMTFVDQPALFVKSVDDFLHPPR</sequence>
<dbReference type="PANTHER" id="PTHR43798:SF31">
    <property type="entry name" value="AB HYDROLASE SUPERFAMILY PROTEIN YCLE"/>
    <property type="match status" value="1"/>
</dbReference>
<dbReference type="AlphaFoldDB" id="A0A538TMZ7"/>
<dbReference type="InterPro" id="IPR029058">
    <property type="entry name" value="AB_hydrolase_fold"/>
</dbReference>
<feature type="signal peptide" evidence="5">
    <location>
        <begin position="1"/>
        <end position="26"/>
    </location>
</feature>
<evidence type="ECO:0000256" key="3">
    <source>
        <dbReference type="PIRNR" id="PIRNR005539"/>
    </source>
</evidence>
<feature type="active site" description="Nucleophile" evidence="4">
    <location>
        <position position="148"/>
    </location>
</feature>
<comment type="caution">
    <text evidence="7">The sequence shown here is derived from an EMBL/GenBank/DDBJ whole genome shotgun (WGS) entry which is preliminary data.</text>
</comment>
<dbReference type="SUPFAM" id="SSF53474">
    <property type="entry name" value="alpha/beta-Hydrolases"/>
    <property type="match status" value="1"/>
</dbReference>
<dbReference type="InterPro" id="IPR002410">
    <property type="entry name" value="Peptidase_S33"/>
</dbReference>
<feature type="chain" id="PRO_5022226981" evidence="5">
    <location>
        <begin position="27"/>
        <end position="347"/>
    </location>
</feature>
<evidence type="ECO:0000256" key="2">
    <source>
        <dbReference type="ARBA" id="ARBA00022801"/>
    </source>
</evidence>
<dbReference type="GO" id="GO:0016020">
    <property type="term" value="C:membrane"/>
    <property type="evidence" value="ECO:0007669"/>
    <property type="project" value="TreeGrafter"/>
</dbReference>
<dbReference type="PIRSF" id="PIRSF005539">
    <property type="entry name" value="Pept_S33_TRI_F1"/>
    <property type="match status" value="1"/>
</dbReference>
<feature type="active site" description="Proton donor" evidence="4">
    <location>
        <position position="325"/>
    </location>
</feature>
<gene>
    <name evidence="7" type="ORF">E6K79_05730</name>
</gene>
<evidence type="ECO:0000256" key="1">
    <source>
        <dbReference type="ARBA" id="ARBA00010088"/>
    </source>
</evidence>
<evidence type="ECO:0000313" key="7">
    <source>
        <dbReference type="EMBL" id="TMQ64999.1"/>
    </source>
</evidence>
<evidence type="ECO:0000313" key="8">
    <source>
        <dbReference type="Proteomes" id="UP000317691"/>
    </source>
</evidence>
<dbReference type="Gene3D" id="3.40.50.1820">
    <property type="entry name" value="alpha/beta hydrolase"/>
    <property type="match status" value="1"/>
</dbReference>
<dbReference type="InterPro" id="IPR050266">
    <property type="entry name" value="AB_hydrolase_sf"/>
</dbReference>
<evidence type="ECO:0000256" key="5">
    <source>
        <dbReference type="SAM" id="SignalP"/>
    </source>
</evidence>
<feature type="domain" description="AB hydrolase-1" evidence="6">
    <location>
        <begin position="73"/>
        <end position="331"/>
    </location>
</feature>
<name>A0A538TMZ7_UNCEI</name>
<dbReference type="NCBIfam" id="TIGR01250">
    <property type="entry name" value="pro_imino_pep_2"/>
    <property type="match status" value="1"/>
</dbReference>
<dbReference type="EMBL" id="VBOZ01000015">
    <property type="protein sequence ID" value="TMQ64999.1"/>
    <property type="molecule type" value="Genomic_DNA"/>
</dbReference>
<keyword evidence="5" id="KW-0732">Signal</keyword>